<evidence type="ECO:0000256" key="3">
    <source>
        <dbReference type="SAM" id="Coils"/>
    </source>
</evidence>
<dbReference type="SMART" id="SM00360">
    <property type="entry name" value="RRM"/>
    <property type="match status" value="1"/>
</dbReference>
<dbReference type="InterPro" id="IPR000504">
    <property type="entry name" value="RRM_dom"/>
</dbReference>
<feature type="region of interest" description="Disordered" evidence="4">
    <location>
        <begin position="195"/>
        <end position="247"/>
    </location>
</feature>
<keyword evidence="1 2" id="KW-0694">RNA-binding</keyword>
<keyword evidence="7" id="KW-1185">Reference proteome</keyword>
<organism evidence="6 7">
    <name type="scientific">Zizania palustris</name>
    <name type="common">Northern wild rice</name>
    <dbReference type="NCBI Taxonomy" id="103762"/>
    <lineage>
        <taxon>Eukaryota</taxon>
        <taxon>Viridiplantae</taxon>
        <taxon>Streptophyta</taxon>
        <taxon>Embryophyta</taxon>
        <taxon>Tracheophyta</taxon>
        <taxon>Spermatophyta</taxon>
        <taxon>Magnoliopsida</taxon>
        <taxon>Liliopsida</taxon>
        <taxon>Poales</taxon>
        <taxon>Poaceae</taxon>
        <taxon>BOP clade</taxon>
        <taxon>Oryzoideae</taxon>
        <taxon>Oryzeae</taxon>
        <taxon>Zizaniinae</taxon>
        <taxon>Zizania</taxon>
    </lineage>
</organism>
<accession>A0A8J5V2D4</accession>
<dbReference type="PROSITE" id="PS50102">
    <property type="entry name" value="RRM"/>
    <property type="match status" value="1"/>
</dbReference>
<feature type="compositionally biased region" description="Polar residues" evidence="4">
    <location>
        <begin position="221"/>
        <end position="236"/>
    </location>
</feature>
<evidence type="ECO:0000256" key="4">
    <source>
        <dbReference type="SAM" id="MobiDB-lite"/>
    </source>
</evidence>
<dbReference type="PANTHER" id="PTHR48027">
    <property type="entry name" value="HETEROGENEOUS NUCLEAR RIBONUCLEOPROTEIN 87F-RELATED"/>
    <property type="match status" value="1"/>
</dbReference>
<evidence type="ECO:0000313" key="7">
    <source>
        <dbReference type="Proteomes" id="UP000729402"/>
    </source>
</evidence>
<proteinExistence type="predicted"/>
<feature type="domain" description="RRM" evidence="5">
    <location>
        <begin position="54"/>
        <end position="138"/>
    </location>
</feature>
<reference evidence="6" key="1">
    <citation type="journal article" date="2021" name="bioRxiv">
        <title>Whole Genome Assembly and Annotation of Northern Wild Rice, Zizania palustris L., Supports a Whole Genome Duplication in the Zizania Genus.</title>
        <authorList>
            <person name="Haas M."/>
            <person name="Kono T."/>
            <person name="Macchietto M."/>
            <person name="Millas R."/>
            <person name="McGilp L."/>
            <person name="Shao M."/>
            <person name="Duquette J."/>
            <person name="Hirsch C.N."/>
            <person name="Kimball J."/>
        </authorList>
    </citation>
    <scope>NUCLEOTIDE SEQUENCE</scope>
    <source>
        <tissue evidence="6">Fresh leaf tissue</tissue>
    </source>
</reference>
<evidence type="ECO:0000256" key="1">
    <source>
        <dbReference type="ARBA" id="ARBA00022884"/>
    </source>
</evidence>
<name>A0A8J5V2D4_ZIZPA</name>
<dbReference type="Pfam" id="PF14303">
    <property type="entry name" value="NAM-associated"/>
    <property type="match status" value="1"/>
</dbReference>
<evidence type="ECO:0000313" key="6">
    <source>
        <dbReference type="EMBL" id="KAG8043216.1"/>
    </source>
</evidence>
<dbReference type="Pfam" id="PF00076">
    <property type="entry name" value="RRM_1"/>
    <property type="match status" value="1"/>
</dbReference>
<feature type="compositionally biased region" description="Low complexity" evidence="4">
    <location>
        <begin position="195"/>
        <end position="213"/>
    </location>
</feature>
<dbReference type="InterPro" id="IPR029466">
    <property type="entry name" value="NAM-associated_C"/>
</dbReference>
<sequence>MKFSHKRGRTRTRSSPLPLFVPLLPAASDLVLHGGLQQARQPPKAQCFDKQGLDRLISRHVQRCSSHVLQAFVGVAERCILQLWDVTEARVITDRETGRSRGFGFVNFSSDDDAKSAIEGMDGKELQGRSIRVNLANDRPSGNQGFGGGGGYGGGGGGGYGGGNQGYGGRMPSKRTLTIKNKLSSLAAVVVSSPPVEADPCLSSPSVVSSSLSGGREGLTGNPNDEMANSDNNGNATLDGDAPKRQMGRKKAKQLLRRGGGDACIEAFEQMWAKKKEADVDKEAKKDDRFNKALEIEKEKLNLEQVRAAREQDDANLKRMLEEERIMTLDLSGMSVQQQLYYESLRTEITTRRGINLP</sequence>
<gene>
    <name evidence="6" type="ORF">GUJ93_ZPchr0115g2730</name>
</gene>
<feature type="coiled-coil region" evidence="3">
    <location>
        <begin position="291"/>
        <end position="323"/>
    </location>
</feature>
<dbReference type="GO" id="GO:0003723">
    <property type="term" value="F:RNA binding"/>
    <property type="evidence" value="ECO:0007669"/>
    <property type="project" value="UniProtKB-UniRule"/>
</dbReference>
<dbReference type="AlphaFoldDB" id="A0A8J5V2D4"/>
<dbReference type="InterPro" id="IPR052462">
    <property type="entry name" value="SLIRP/GR-RBP-like"/>
</dbReference>
<dbReference type="EMBL" id="JAAALK010001096">
    <property type="protein sequence ID" value="KAG8043216.1"/>
    <property type="molecule type" value="Genomic_DNA"/>
</dbReference>
<keyword evidence="3" id="KW-0175">Coiled coil</keyword>
<dbReference type="Proteomes" id="UP000729402">
    <property type="component" value="Unassembled WGS sequence"/>
</dbReference>
<comment type="caution">
    <text evidence="6">The sequence shown here is derived from an EMBL/GenBank/DDBJ whole genome shotgun (WGS) entry which is preliminary data.</text>
</comment>
<evidence type="ECO:0000259" key="5">
    <source>
        <dbReference type="PROSITE" id="PS50102"/>
    </source>
</evidence>
<evidence type="ECO:0000256" key="2">
    <source>
        <dbReference type="PROSITE-ProRule" id="PRU00176"/>
    </source>
</evidence>
<dbReference type="OrthoDB" id="439808at2759"/>
<reference evidence="6" key="2">
    <citation type="submission" date="2021-02" db="EMBL/GenBank/DDBJ databases">
        <authorList>
            <person name="Kimball J.A."/>
            <person name="Haas M.W."/>
            <person name="Macchietto M."/>
            <person name="Kono T."/>
            <person name="Duquette J."/>
            <person name="Shao M."/>
        </authorList>
    </citation>
    <scope>NUCLEOTIDE SEQUENCE</scope>
    <source>
        <tissue evidence="6">Fresh leaf tissue</tissue>
    </source>
</reference>
<protein>
    <recommendedName>
        <fullName evidence="5">RRM domain-containing protein</fullName>
    </recommendedName>
</protein>